<evidence type="ECO:0000313" key="2">
    <source>
        <dbReference type="EMBL" id="WTP84054.1"/>
    </source>
</evidence>
<protein>
    <submittedName>
        <fullName evidence="3">Uncharacterized protein</fullName>
    </submittedName>
</protein>
<evidence type="ECO:0000256" key="1">
    <source>
        <dbReference type="SAM" id="MobiDB-lite"/>
    </source>
</evidence>
<dbReference type="AlphaFoldDB" id="A0AAU1IDK6"/>
<proteinExistence type="predicted"/>
<evidence type="ECO:0000313" key="3">
    <source>
        <dbReference type="EMBL" id="WTP91785.1"/>
    </source>
</evidence>
<reference evidence="3" key="1">
    <citation type="submission" date="2022-10" db="EMBL/GenBank/DDBJ databases">
        <title>The complete genomes of actinobacterial strains from the NBC collection.</title>
        <authorList>
            <person name="Joergensen T.S."/>
            <person name="Alvarez Arevalo M."/>
            <person name="Sterndorff E.B."/>
            <person name="Faurdal D."/>
            <person name="Vuksanovic O."/>
            <person name="Mourched A.-S."/>
            <person name="Charusanti P."/>
            <person name="Shaw S."/>
            <person name="Blin K."/>
            <person name="Weber T."/>
        </authorList>
    </citation>
    <scope>NUCLEOTIDE SEQUENCE</scope>
    <source>
        <strain evidence="3">NBC 00180</strain>
    </source>
</reference>
<name>A0AAU1IDK6_9ACTN</name>
<dbReference type="EMBL" id="CP108140">
    <property type="protein sequence ID" value="WTP91785.1"/>
    <property type="molecule type" value="Genomic_DNA"/>
</dbReference>
<feature type="region of interest" description="Disordered" evidence="1">
    <location>
        <begin position="1"/>
        <end position="34"/>
    </location>
</feature>
<feature type="compositionally biased region" description="Acidic residues" evidence="1">
    <location>
        <begin position="20"/>
        <end position="34"/>
    </location>
</feature>
<accession>A0AAU1IDK6</accession>
<sequence>MADPRVRNSRRAVDGLGRDGEDDVDVDEGQDEDELQVSAKACGVLRFSEERDPAALTQFVRLRVPPRWANSNARRGVMPCMRPINEGHVAEPGLATSPSPGPVPVATASCGMTTRYTRLSWAVSVLGRTGPQL</sequence>
<dbReference type="EMBL" id="CP108140">
    <property type="protein sequence ID" value="WTP84054.1"/>
    <property type="molecule type" value="Genomic_DNA"/>
</dbReference>
<organism evidence="3">
    <name type="scientific">Streptomyces sp. NBC_00180</name>
    <dbReference type="NCBI Taxonomy" id="2903632"/>
    <lineage>
        <taxon>Bacteria</taxon>
        <taxon>Bacillati</taxon>
        <taxon>Actinomycetota</taxon>
        <taxon>Actinomycetes</taxon>
        <taxon>Kitasatosporales</taxon>
        <taxon>Streptomycetaceae</taxon>
        <taxon>Streptomyces</taxon>
    </lineage>
</organism>
<feature type="compositionally biased region" description="Basic and acidic residues" evidence="1">
    <location>
        <begin position="1"/>
        <end position="19"/>
    </location>
</feature>
<gene>
    <name evidence="2" type="ORF">OG477_01130</name>
    <name evidence="3" type="ORF">OG477_44215</name>
</gene>